<evidence type="ECO:0000313" key="2">
    <source>
        <dbReference type="Proteomes" id="UP000709295"/>
    </source>
</evidence>
<reference evidence="1" key="1">
    <citation type="submission" date="2021-01" db="EMBL/GenBank/DDBJ databases">
        <title>Phytophthora aleatoria, a newly-described species from Pinus radiata is distinct from Phytophthora cactorum isolates based on comparative genomics.</title>
        <authorList>
            <person name="Mcdougal R."/>
            <person name="Panda P."/>
            <person name="Williams N."/>
            <person name="Studholme D.J."/>
        </authorList>
    </citation>
    <scope>NUCLEOTIDE SEQUENCE</scope>
    <source>
        <strain evidence="1">NZFS 4037</strain>
    </source>
</reference>
<comment type="caution">
    <text evidence="1">The sequence shown here is derived from an EMBL/GenBank/DDBJ whole genome shotgun (WGS) entry which is preliminary data.</text>
</comment>
<evidence type="ECO:0000313" key="1">
    <source>
        <dbReference type="EMBL" id="KAG6969307.1"/>
    </source>
</evidence>
<accession>A0A8J5M8N2</accession>
<evidence type="ECO:0008006" key="3">
    <source>
        <dbReference type="Google" id="ProtNLM"/>
    </source>
</evidence>
<feature type="non-terminal residue" evidence="1">
    <location>
        <position position="128"/>
    </location>
</feature>
<dbReference type="AlphaFoldDB" id="A0A8J5M8N2"/>
<dbReference type="Proteomes" id="UP000709295">
    <property type="component" value="Unassembled WGS sequence"/>
</dbReference>
<organism evidence="1 2">
    <name type="scientific">Phytophthora aleatoria</name>
    <dbReference type="NCBI Taxonomy" id="2496075"/>
    <lineage>
        <taxon>Eukaryota</taxon>
        <taxon>Sar</taxon>
        <taxon>Stramenopiles</taxon>
        <taxon>Oomycota</taxon>
        <taxon>Peronosporomycetes</taxon>
        <taxon>Peronosporales</taxon>
        <taxon>Peronosporaceae</taxon>
        <taxon>Phytophthora</taxon>
    </lineage>
</organism>
<dbReference type="EMBL" id="JAENGY010000211">
    <property type="protein sequence ID" value="KAG6969307.1"/>
    <property type="molecule type" value="Genomic_DNA"/>
</dbReference>
<proteinExistence type="predicted"/>
<keyword evidence="2" id="KW-1185">Reference proteome</keyword>
<sequence length="128" mass="14495">MDQLNMKATALIAYMYNRYVIDPAGLDQIAPPYRKTVKTGVLAMQNNFVSTNLEENIPARSRGDTSYVVEKGDIFAVCLRDPNNGDRVDLEANTLTFVMIHELTHSFTPTYGHDQAFWNNFKFVLSEA</sequence>
<protein>
    <recommendedName>
        <fullName evidence="3">WLM domain-containing protein</fullName>
    </recommendedName>
</protein>
<name>A0A8J5M8N2_9STRA</name>
<gene>
    <name evidence="1" type="ORF">JG688_00005354</name>
</gene>